<dbReference type="AlphaFoldDB" id="A0A9P1BT00"/>
<dbReference type="FunFam" id="3.10.250.10:FF:000016">
    <property type="entry name" value="Scavenger receptor cysteine-rich protein type 12"/>
    <property type="match status" value="1"/>
</dbReference>
<evidence type="ECO:0000256" key="2">
    <source>
        <dbReference type="ARBA" id="ARBA00022692"/>
    </source>
</evidence>
<dbReference type="EMBL" id="CAMXCT020000446">
    <property type="protein sequence ID" value="CAL1132274.1"/>
    <property type="molecule type" value="Genomic_DNA"/>
</dbReference>
<sequence>MWRLAAAYAVVEAAQEGDVRLAGDAVHAPGGNTDAGSVEVFHRGRWGWICADDSWDSAAAEVVCRQLGLRRGVSTMRMANGEESLLSDLRPHCEGTETSLLSCRVELNVPCAESGWQGAGVRCTNFLPEEQPPVDIAEIQLPLEPQMRLTCEAPHHEDETALPRFPCRVLEEDVCAGPDDAPNPFGQTALDVFVFKEPMKVHLDKARAQREAVNASGAARFSALGFELKDAVEVSSFCRGFLSPLGRLLFDLDADVMDLQSRKKDLQLEPGAQAIFAALESNGTVELGDLQLPLSVQETALAALSAVRDAVRQEGEMPRIAAARPYLPELEEWLRNSTISSAIAAYLGGHAMLHGYKVVHLPSHLTTKDFVAAHWHHDRAGRRLKLFIRLNDVDPLEGHPTQVALGSHRLSYYWHEEFEQSRFADAYVQREFRTQRLAGRKGTAYLFDTNSIHKGTPEGSQHRDVIVVEYHHAAKCGLISRLRLNLPCPSGDQRPLNWYFRLSEKAVHWIPRNVT</sequence>
<organism evidence="10">
    <name type="scientific">Cladocopium goreaui</name>
    <dbReference type="NCBI Taxonomy" id="2562237"/>
    <lineage>
        <taxon>Eukaryota</taxon>
        <taxon>Sar</taxon>
        <taxon>Alveolata</taxon>
        <taxon>Dinophyceae</taxon>
        <taxon>Suessiales</taxon>
        <taxon>Symbiodiniaceae</taxon>
        <taxon>Cladocopium</taxon>
    </lineage>
</organism>
<keyword evidence="5" id="KW-1133">Transmembrane helix</keyword>
<keyword evidence="7" id="KW-1015">Disulfide bond</keyword>
<dbReference type="SUPFAM" id="SSF56487">
    <property type="entry name" value="SRCR-like"/>
    <property type="match status" value="1"/>
</dbReference>
<keyword evidence="8" id="KW-0325">Glycoprotein</keyword>
<dbReference type="Gene3D" id="3.10.250.10">
    <property type="entry name" value="SRCR-like domain"/>
    <property type="match status" value="1"/>
</dbReference>
<dbReference type="SMART" id="SM00202">
    <property type="entry name" value="SR"/>
    <property type="match status" value="1"/>
</dbReference>
<keyword evidence="4" id="KW-0677">Repeat</keyword>
<evidence type="ECO:0000256" key="1">
    <source>
        <dbReference type="ARBA" id="ARBA00004167"/>
    </source>
</evidence>
<reference evidence="11" key="2">
    <citation type="submission" date="2024-04" db="EMBL/GenBank/DDBJ databases">
        <authorList>
            <person name="Chen Y."/>
            <person name="Shah S."/>
            <person name="Dougan E. K."/>
            <person name="Thang M."/>
            <person name="Chan C."/>
        </authorList>
    </citation>
    <scope>NUCLEOTIDE SEQUENCE [LARGE SCALE GENOMIC DNA]</scope>
</reference>
<evidence type="ECO:0000313" key="13">
    <source>
        <dbReference type="Proteomes" id="UP001152797"/>
    </source>
</evidence>
<dbReference type="InterPro" id="IPR001190">
    <property type="entry name" value="SRCR"/>
</dbReference>
<dbReference type="PROSITE" id="PS50287">
    <property type="entry name" value="SRCR_2"/>
    <property type="match status" value="1"/>
</dbReference>
<gene>
    <name evidence="10" type="ORF">C1SCF055_LOCUS6893</name>
</gene>
<keyword evidence="3" id="KW-0732">Signal</keyword>
<dbReference type="EMBL" id="CAMXCT030000446">
    <property type="protein sequence ID" value="CAL4766211.1"/>
    <property type="molecule type" value="Genomic_DNA"/>
</dbReference>
<dbReference type="InterPro" id="IPR036772">
    <property type="entry name" value="SRCR-like_dom_sf"/>
</dbReference>
<dbReference type="EMBL" id="CAMXCT010000446">
    <property type="protein sequence ID" value="CAI3978899.1"/>
    <property type="molecule type" value="Genomic_DNA"/>
</dbReference>
<comment type="caution">
    <text evidence="10">The sequence shown here is derived from an EMBL/GenBank/DDBJ whole genome shotgun (WGS) entry which is preliminary data.</text>
</comment>
<dbReference type="PANTHER" id="PTHR19331:SF465">
    <property type="entry name" value="EGG PEPTIDE SPERACT RECEPTOR"/>
    <property type="match status" value="1"/>
</dbReference>
<protein>
    <submittedName>
        <fullName evidence="12">Galectin-3-binding protein (Lectin galactoside-binding soluble 3-binding protein)</fullName>
    </submittedName>
</protein>
<dbReference type="GO" id="GO:0016020">
    <property type="term" value="C:membrane"/>
    <property type="evidence" value="ECO:0007669"/>
    <property type="project" value="UniProtKB-SubCell"/>
</dbReference>
<keyword evidence="6" id="KW-0472">Membrane</keyword>
<comment type="subcellular location">
    <subcellularLocation>
        <location evidence="1">Membrane</location>
        <topology evidence="1">Single-pass membrane protein</topology>
    </subcellularLocation>
</comment>
<dbReference type="OrthoDB" id="536948at2759"/>
<evidence type="ECO:0000256" key="5">
    <source>
        <dbReference type="ARBA" id="ARBA00022989"/>
    </source>
</evidence>
<dbReference type="Gene3D" id="2.60.120.620">
    <property type="entry name" value="q2cbj1_9rhob like domain"/>
    <property type="match status" value="1"/>
</dbReference>
<evidence type="ECO:0000313" key="11">
    <source>
        <dbReference type="EMBL" id="CAL1132274.1"/>
    </source>
</evidence>
<evidence type="ECO:0000313" key="12">
    <source>
        <dbReference type="EMBL" id="CAL4766211.1"/>
    </source>
</evidence>
<evidence type="ECO:0000259" key="9">
    <source>
        <dbReference type="PROSITE" id="PS50287"/>
    </source>
</evidence>
<keyword evidence="13" id="KW-1185">Reference proteome</keyword>
<keyword evidence="2" id="KW-0812">Transmembrane</keyword>
<evidence type="ECO:0000256" key="7">
    <source>
        <dbReference type="ARBA" id="ARBA00023157"/>
    </source>
</evidence>
<evidence type="ECO:0000313" key="10">
    <source>
        <dbReference type="EMBL" id="CAI3978899.1"/>
    </source>
</evidence>
<evidence type="ECO:0000256" key="3">
    <source>
        <dbReference type="ARBA" id="ARBA00022729"/>
    </source>
</evidence>
<accession>A0A9P1BT00</accession>
<reference evidence="10" key="1">
    <citation type="submission" date="2022-10" db="EMBL/GenBank/DDBJ databases">
        <authorList>
            <person name="Chen Y."/>
            <person name="Dougan E. K."/>
            <person name="Chan C."/>
            <person name="Rhodes N."/>
            <person name="Thang M."/>
        </authorList>
    </citation>
    <scope>NUCLEOTIDE SEQUENCE</scope>
</reference>
<name>A0A9P1BT00_9DINO</name>
<dbReference type="SUPFAM" id="SSF51197">
    <property type="entry name" value="Clavaminate synthase-like"/>
    <property type="match status" value="1"/>
</dbReference>
<dbReference type="Pfam" id="PF00530">
    <property type="entry name" value="SRCR"/>
    <property type="match status" value="1"/>
</dbReference>
<dbReference type="PANTHER" id="PTHR19331">
    <property type="entry name" value="SCAVENGER RECEPTOR DOMAIN-CONTAINING"/>
    <property type="match status" value="1"/>
</dbReference>
<dbReference type="Proteomes" id="UP001152797">
    <property type="component" value="Unassembled WGS sequence"/>
</dbReference>
<proteinExistence type="predicted"/>
<evidence type="ECO:0000256" key="6">
    <source>
        <dbReference type="ARBA" id="ARBA00023136"/>
    </source>
</evidence>
<evidence type="ECO:0000256" key="4">
    <source>
        <dbReference type="ARBA" id="ARBA00022737"/>
    </source>
</evidence>
<feature type="domain" description="SRCR" evidence="9">
    <location>
        <begin position="19"/>
        <end position="124"/>
    </location>
</feature>
<evidence type="ECO:0000256" key="8">
    <source>
        <dbReference type="ARBA" id="ARBA00023180"/>
    </source>
</evidence>